<comment type="caution">
    <text evidence="9">The sequence shown here is derived from an EMBL/GenBank/DDBJ whole genome shotgun (WGS) entry which is preliminary data.</text>
</comment>
<feature type="transmembrane region" description="Helical" evidence="7">
    <location>
        <begin position="380"/>
        <end position="405"/>
    </location>
</feature>
<dbReference type="SUPFAM" id="SSF103473">
    <property type="entry name" value="MFS general substrate transporter"/>
    <property type="match status" value="1"/>
</dbReference>
<keyword evidence="5 7" id="KW-1133">Transmembrane helix</keyword>
<reference evidence="9 10" key="1">
    <citation type="submission" date="2017-07" db="EMBL/GenBank/DDBJ databases">
        <title>Draft whole genome sequences of clinical Proprionibacteriaceae strains.</title>
        <authorList>
            <person name="Bernier A.-M."/>
            <person name="Bernard K."/>
            <person name="Domingo M.-C."/>
        </authorList>
    </citation>
    <scope>NUCLEOTIDE SEQUENCE [LARGE SCALE GENOMIC DNA]</scope>
    <source>
        <strain evidence="9 10">NML 030167</strain>
    </source>
</reference>
<feature type="transmembrane region" description="Helical" evidence="7">
    <location>
        <begin position="411"/>
        <end position="431"/>
    </location>
</feature>
<dbReference type="RefSeq" id="WP_094404248.1">
    <property type="nucleotide sequence ID" value="NZ_NMVO01000001.1"/>
</dbReference>
<name>A0A255GNH5_9ACTN</name>
<feature type="transmembrane region" description="Helical" evidence="7">
    <location>
        <begin position="316"/>
        <end position="333"/>
    </location>
</feature>
<evidence type="ECO:0000256" key="5">
    <source>
        <dbReference type="ARBA" id="ARBA00022989"/>
    </source>
</evidence>
<dbReference type="InterPro" id="IPR036259">
    <property type="entry name" value="MFS_trans_sf"/>
</dbReference>
<feature type="transmembrane region" description="Helical" evidence="7">
    <location>
        <begin position="197"/>
        <end position="218"/>
    </location>
</feature>
<evidence type="ECO:0000313" key="10">
    <source>
        <dbReference type="Proteomes" id="UP000215896"/>
    </source>
</evidence>
<feature type="transmembrane region" description="Helical" evidence="7">
    <location>
        <begin position="345"/>
        <end position="368"/>
    </location>
</feature>
<dbReference type="OrthoDB" id="9066401at2"/>
<feature type="transmembrane region" description="Helical" evidence="7">
    <location>
        <begin position="255"/>
        <end position="278"/>
    </location>
</feature>
<dbReference type="Proteomes" id="UP000215896">
    <property type="component" value="Unassembled WGS sequence"/>
</dbReference>
<feature type="transmembrane region" description="Helical" evidence="7">
    <location>
        <begin position="290"/>
        <end position="309"/>
    </location>
</feature>
<evidence type="ECO:0000256" key="3">
    <source>
        <dbReference type="ARBA" id="ARBA00022475"/>
    </source>
</evidence>
<comment type="subcellular location">
    <subcellularLocation>
        <location evidence="1">Cell membrane</location>
        <topology evidence="1">Multi-pass membrane protein</topology>
    </subcellularLocation>
</comment>
<evidence type="ECO:0000256" key="2">
    <source>
        <dbReference type="ARBA" id="ARBA00022448"/>
    </source>
</evidence>
<evidence type="ECO:0000256" key="7">
    <source>
        <dbReference type="SAM" id="Phobius"/>
    </source>
</evidence>
<dbReference type="PANTHER" id="PTHR43045">
    <property type="entry name" value="SHIKIMATE TRANSPORTER"/>
    <property type="match status" value="1"/>
</dbReference>
<evidence type="ECO:0000256" key="6">
    <source>
        <dbReference type="ARBA" id="ARBA00023136"/>
    </source>
</evidence>
<feature type="transmembrane region" description="Helical" evidence="7">
    <location>
        <begin position="122"/>
        <end position="142"/>
    </location>
</feature>
<keyword evidence="10" id="KW-1185">Reference proteome</keyword>
<gene>
    <name evidence="9" type="ORF">CGZ94_00185</name>
</gene>
<keyword evidence="4 7" id="KW-0812">Transmembrane</keyword>
<dbReference type="Gene3D" id="1.20.1250.20">
    <property type="entry name" value="MFS general substrate transporter like domains"/>
    <property type="match status" value="2"/>
</dbReference>
<protein>
    <submittedName>
        <fullName evidence="9">MFS transporter</fullName>
    </submittedName>
</protein>
<dbReference type="EMBL" id="NMVO01000001">
    <property type="protein sequence ID" value="OYO17370.1"/>
    <property type="molecule type" value="Genomic_DNA"/>
</dbReference>
<feature type="transmembrane region" description="Helical" evidence="7">
    <location>
        <begin position="98"/>
        <end position="116"/>
    </location>
</feature>
<sequence length="442" mass="45994">MSTPTPAGERLEPTAESSPSQVRKVVISSYLGSTIEFYDFLLYATAASLVFGPVFFGNLDPWAATIASLGTFAAGYVARPIGGLILGHFGDRIGRKRLLLLSMMVMGLASFAIGLIPPPSMIGSWAAVILVTMRVLQGIAIGGEWGGAVLMALEHTGGRNRGLAAAFTNAGAPTGAVLGTLAMTAASTLPDDQFLSWGWRIPFLASALLLLLGLFVRLQVTESPLFAKAVQAGQLAEQPVPLFQVLRRPMTVIKVALACMAAFGIQTMFATFAVGYAVGTGLSRPQALTAFAISQALAVPAVLASGALSDRLGRRPVMIGSLAVFLVLCYPILNLLGSGSFGQVALAFFLGIVVCQSTMYGPMAAFIAEQFGTGSRYTGASLGYQLATLIGAGFTPVIVASLAAVGRGSTIWVGVFLIGLALVSALFVALIPESRKHDLETV</sequence>
<feature type="transmembrane region" description="Helical" evidence="7">
    <location>
        <begin position="163"/>
        <end position="185"/>
    </location>
</feature>
<keyword evidence="2" id="KW-0813">Transport</keyword>
<feature type="transmembrane region" description="Helical" evidence="7">
    <location>
        <begin position="37"/>
        <end position="56"/>
    </location>
</feature>
<feature type="domain" description="Major facilitator superfamily (MFS) profile" evidence="8">
    <location>
        <begin position="25"/>
        <end position="436"/>
    </location>
</feature>
<evidence type="ECO:0000256" key="1">
    <source>
        <dbReference type="ARBA" id="ARBA00004651"/>
    </source>
</evidence>
<dbReference type="InterPro" id="IPR011701">
    <property type="entry name" value="MFS"/>
</dbReference>
<dbReference type="PROSITE" id="PS00216">
    <property type="entry name" value="SUGAR_TRANSPORT_1"/>
    <property type="match status" value="1"/>
</dbReference>
<dbReference type="CDD" id="cd17369">
    <property type="entry name" value="MFS_ShiA_like"/>
    <property type="match status" value="1"/>
</dbReference>
<evidence type="ECO:0000256" key="4">
    <source>
        <dbReference type="ARBA" id="ARBA00022692"/>
    </source>
</evidence>
<keyword evidence="3" id="KW-1003">Cell membrane</keyword>
<dbReference type="GO" id="GO:0022857">
    <property type="term" value="F:transmembrane transporter activity"/>
    <property type="evidence" value="ECO:0007669"/>
    <property type="project" value="InterPro"/>
</dbReference>
<dbReference type="InterPro" id="IPR005829">
    <property type="entry name" value="Sugar_transporter_CS"/>
</dbReference>
<feature type="transmembrane region" description="Helical" evidence="7">
    <location>
        <begin position="62"/>
        <end position="86"/>
    </location>
</feature>
<dbReference type="GO" id="GO:0005886">
    <property type="term" value="C:plasma membrane"/>
    <property type="evidence" value="ECO:0007669"/>
    <property type="project" value="UniProtKB-SubCell"/>
</dbReference>
<keyword evidence="6 7" id="KW-0472">Membrane</keyword>
<dbReference type="InterPro" id="IPR020846">
    <property type="entry name" value="MFS_dom"/>
</dbReference>
<dbReference type="PANTHER" id="PTHR43045:SF1">
    <property type="entry name" value="SHIKIMATE TRANSPORTER"/>
    <property type="match status" value="1"/>
</dbReference>
<evidence type="ECO:0000259" key="8">
    <source>
        <dbReference type="PROSITE" id="PS50850"/>
    </source>
</evidence>
<accession>A0A255GNH5</accession>
<proteinExistence type="predicted"/>
<dbReference type="AlphaFoldDB" id="A0A255GNH5"/>
<dbReference type="Pfam" id="PF07690">
    <property type="entry name" value="MFS_1"/>
    <property type="match status" value="1"/>
</dbReference>
<dbReference type="PROSITE" id="PS50850">
    <property type="entry name" value="MFS"/>
    <property type="match status" value="1"/>
</dbReference>
<organism evidence="9 10">
    <name type="scientific">Enemella evansiae</name>
    <dbReference type="NCBI Taxonomy" id="2016499"/>
    <lineage>
        <taxon>Bacteria</taxon>
        <taxon>Bacillati</taxon>
        <taxon>Actinomycetota</taxon>
        <taxon>Actinomycetes</taxon>
        <taxon>Propionibacteriales</taxon>
        <taxon>Propionibacteriaceae</taxon>
        <taxon>Enemella</taxon>
    </lineage>
</organism>
<evidence type="ECO:0000313" key="9">
    <source>
        <dbReference type="EMBL" id="OYO17370.1"/>
    </source>
</evidence>